<dbReference type="EMBL" id="QLNT01000001">
    <property type="protein sequence ID" value="KAF3077458.1"/>
    <property type="molecule type" value="Genomic_DNA"/>
</dbReference>
<evidence type="ECO:0000313" key="1">
    <source>
        <dbReference type="EMBL" id="KAF3077458.1"/>
    </source>
</evidence>
<reference evidence="1 2" key="1">
    <citation type="submission" date="2018-06" db="EMBL/GenBank/DDBJ databases">
        <title>Genome analysis of cellulolytic fungus Trichoderma lentiforme CFAM-422.</title>
        <authorList>
            <person name="Steindorff A.S."/>
            <person name="Formighieri E.F."/>
            <person name="Midorikawa G.E.O."/>
            <person name="Tamietti M.S."/>
            <person name="Ramos E.Z."/>
            <person name="Silva A.S."/>
            <person name="Bon E.P.S."/>
            <person name="Mendes T.D."/>
            <person name="Damaso M.C.T."/>
            <person name="Favaro L.C.L."/>
        </authorList>
    </citation>
    <scope>NUCLEOTIDE SEQUENCE [LARGE SCALE GENOMIC DNA]</scope>
    <source>
        <strain evidence="1 2">CFAM-422</strain>
    </source>
</reference>
<dbReference type="AlphaFoldDB" id="A0A9P4XRB0"/>
<gene>
    <name evidence="1" type="ORF">CFAM422_000528</name>
</gene>
<comment type="caution">
    <text evidence="1">The sequence shown here is derived from an EMBL/GenBank/DDBJ whole genome shotgun (WGS) entry which is preliminary data.</text>
</comment>
<keyword evidence="2" id="KW-1185">Reference proteome</keyword>
<name>A0A9P4XRB0_9HYPO</name>
<accession>A0A9P4XRB0</accession>
<organism evidence="1 2">
    <name type="scientific">Trichoderma lentiforme</name>
    <dbReference type="NCBI Taxonomy" id="1567552"/>
    <lineage>
        <taxon>Eukaryota</taxon>
        <taxon>Fungi</taxon>
        <taxon>Dikarya</taxon>
        <taxon>Ascomycota</taxon>
        <taxon>Pezizomycotina</taxon>
        <taxon>Sordariomycetes</taxon>
        <taxon>Hypocreomycetidae</taxon>
        <taxon>Hypocreales</taxon>
        <taxon>Hypocreaceae</taxon>
        <taxon>Trichoderma</taxon>
    </lineage>
</organism>
<sequence length="112" mass="12242">MAVARATSTKFQKGSLHTQATKTPYQKFSILVASGFRGPAGEGKRLGGGAGNKVQIRRPGRVEVCGPRYCGDGGYLRREGFVRARGSDDKKQTSEESMQRHIIMPAMVWVLD</sequence>
<proteinExistence type="predicted"/>
<evidence type="ECO:0000313" key="2">
    <source>
        <dbReference type="Proteomes" id="UP000801864"/>
    </source>
</evidence>
<dbReference type="Proteomes" id="UP000801864">
    <property type="component" value="Unassembled WGS sequence"/>
</dbReference>
<protein>
    <submittedName>
        <fullName evidence="1">Uncharacterized protein</fullName>
    </submittedName>
</protein>